<dbReference type="FunCoup" id="I2H4W4">
    <property type="interactions" value="145"/>
</dbReference>
<evidence type="ECO:0000256" key="19">
    <source>
        <dbReference type="SAM" id="Coils"/>
    </source>
</evidence>
<feature type="domain" description="EH" evidence="20">
    <location>
        <begin position="8"/>
        <end position="98"/>
    </location>
</feature>
<dbReference type="InParanoid" id="I2H4W4"/>
<keyword evidence="7" id="KW-1003">Cell membrane</keyword>
<evidence type="ECO:0000259" key="21">
    <source>
        <dbReference type="PROSITE" id="PS50222"/>
    </source>
</evidence>
<evidence type="ECO:0000256" key="9">
    <source>
        <dbReference type="ARBA" id="ARBA00022583"/>
    </source>
</evidence>
<sequence length="383" mass="43783">MPQLEPAEIKKYWQIFGSLKPVDNKVDHDQVSPILYNSKLDSSILNKIWFLADIDDDDNLDFEEFVICMRFIYDLVNKNIDSIPDELPKWLIPGSKGKLVKERIKRKRQENADIPKIETPEVDWYISSENKNSYQQILASIHSTSSTNSYQFKELSELLKTKFFNVGGSDLEKIWKLINTQNNDSIDGELALFFIHILKQRNDVGCKIPTHLPKNFAELCNNQKNNYNLGLSTNSNTGATSLQTQTTMTSISTANNNSSTPNTPVSGTPQEQITQLEQELENLEKQLEDVIQANKTREELEKNNNQKDNSDILRQQFEGLLNYRKQLVTLVNTPTNNNSPLDISSLNSEMATIEQQVQVLQNYLSGRKNELNNLKIQVNSIGR</sequence>
<dbReference type="AlphaFoldDB" id="I2H4W4"/>
<dbReference type="GO" id="GO:0005509">
    <property type="term" value="F:calcium ion binding"/>
    <property type="evidence" value="ECO:0007669"/>
    <property type="project" value="InterPro"/>
</dbReference>
<keyword evidence="9" id="KW-0254">Endocytosis</keyword>
<dbReference type="InterPro" id="IPR018247">
    <property type="entry name" value="EF_Hand_1_Ca_BS"/>
</dbReference>
<evidence type="ECO:0000259" key="20">
    <source>
        <dbReference type="PROSITE" id="PS50031"/>
    </source>
</evidence>
<keyword evidence="23" id="KW-1185">Reference proteome</keyword>
<dbReference type="SMART" id="SM00027">
    <property type="entry name" value="EH"/>
    <property type="match status" value="2"/>
</dbReference>
<dbReference type="InterPro" id="IPR025604">
    <property type="entry name" value="End3"/>
</dbReference>
<dbReference type="OMA" id="DWLIPES"/>
<keyword evidence="8" id="KW-0963">Cytoplasm</keyword>
<dbReference type="OrthoDB" id="1716625at2759"/>
<comment type="similarity">
    <text evidence="4">Belongs to the END3 family.</text>
</comment>
<evidence type="ECO:0000256" key="16">
    <source>
        <dbReference type="ARBA" id="ARBA00023203"/>
    </source>
</evidence>
<evidence type="ECO:0000256" key="10">
    <source>
        <dbReference type="ARBA" id="ARBA00022723"/>
    </source>
</evidence>
<dbReference type="SUPFAM" id="SSF47473">
    <property type="entry name" value="EF-hand"/>
    <property type="match status" value="2"/>
</dbReference>
<evidence type="ECO:0000256" key="3">
    <source>
        <dbReference type="ARBA" id="ARBA00004413"/>
    </source>
</evidence>
<dbReference type="InterPro" id="IPR000261">
    <property type="entry name" value="EH_dom"/>
</dbReference>
<dbReference type="PROSITE" id="PS50031">
    <property type="entry name" value="EH"/>
    <property type="match status" value="2"/>
</dbReference>
<evidence type="ECO:0000313" key="22">
    <source>
        <dbReference type="EMBL" id="CCH61416.1"/>
    </source>
</evidence>
<dbReference type="GeneID" id="14496489"/>
<dbReference type="Pfam" id="PF12761">
    <property type="entry name" value="End3"/>
    <property type="match status" value="1"/>
</dbReference>
<evidence type="ECO:0000256" key="7">
    <source>
        <dbReference type="ARBA" id="ARBA00022475"/>
    </source>
</evidence>
<proteinExistence type="inferred from homology"/>
<dbReference type="RefSeq" id="XP_004180935.1">
    <property type="nucleotide sequence ID" value="XM_004180887.1"/>
</dbReference>
<dbReference type="eggNOG" id="KOG0998">
    <property type="taxonomic scope" value="Eukaryota"/>
</dbReference>
<evidence type="ECO:0000256" key="5">
    <source>
        <dbReference type="ARBA" id="ARBA00013889"/>
    </source>
</evidence>
<dbReference type="GO" id="GO:0010008">
    <property type="term" value="C:endosome membrane"/>
    <property type="evidence" value="ECO:0007669"/>
    <property type="project" value="UniProtKB-SubCell"/>
</dbReference>
<reference evidence="22 23" key="1">
    <citation type="journal article" date="2011" name="Proc. Natl. Acad. Sci. U.S.A.">
        <title>Evolutionary erosion of yeast sex chromosomes by mating-type switching accidents.</title>
        <authorList>
            <person name="Gordon J.L."/>
            <person name="Armisen D."/>
            <person name="Proux-Wera E."/>
            <person name="Oheigeartaigh S.S."/>
            <person name="Byrne K.P."/>
            <person name="Wolfe K.H."/>
        </authorList>
    </citation>
    <scope>NUCLEOTIDE SEQUENCE [LARGE SCALE GENOMIC DNA]</scope>
    <source>
        <strain evidence="23">ATCC 34711 / CBS 6284 / DSM 70876 / NBRC 10599 / NRRL Y-10934 / UCD 77-7</strain>
    </source>
</reference>
<comment type="subcellular location">
    <subcellularLocation>
        <location evidence="3">Cell membrane</location>
        <topology evidence="3">Peripheral membrane protein</topology>
        <orientation evidence="3">Cytoplasmic side</orientation>
    </subcellularLocation>
    <subcellularLocation>
        <location evidence="2">Cytoplasm</location>
        <location evidence="2">Cytoskeleton</location>
        <location evidence="2">Actin patch</location>
    </subcellularLocation>
    <subcellularLocation>
        <location evidence="1">Endosome membrane</location>
        <topology evidence="1">Peripheral membrane protein</topology>
        <orientation evidence="1">Cytoplasmic side</orientation>
    </subcellularLocation>
</comment>
<dbReference type="PROSITE" id="PS50222">
    <property type="entry name" value="EF_HAND_2"/>
    <property type="match status" value="1"/>
</dbReference>
<keyword evidence="15" id="KW-0472">Membrane</keyword>
<dbReference type="HOGENOM" id="CLU_040829_0_0_1"/>
<keyword evidence="12" id="KW-0967">Endosome</keyword>
<evidence type="ECO:0000256" key="18">
    <source>
        <dbReference type="ARBA" id="ARBA00029684"/>
    </source>
</evidence>
<keyword evidence="14 19" id="KW-0175">Coiled coil</keyword>
<dbReference type="Pfam" id="PF12763">
    <property type="entry name" value="EH"/>
    <property type="match status" value="1"/>
</dbReference>
<dbReference type="STRING" id="1071380.I2H4W4"/>
<dbReference type="InterPro" id="IPR011992">
    <property type="entry name" value="EF-hand-dom_pair"/>
</dbReference>
<evidence type="ECO:0000256" key="6">
    <source>
        <dbReference type="ARBA" id="ARBA00017312"/>
    </source>
</evidence>
<evidence type="ECO:0000256" key="11">
    <source>
        <dbReference type="ARBA" id="ARBA00022737"/>
    </source>
</evidence>
<keyword evidence="17" id="KW-0206">Cytoskeleton</keyword>
<dbReference type="InterPro" id="IPR002048">
    <property type="entry name" value="EF_hand_dom"/>
</dbReference>
<evidence type="ECO:0000256" key="13">
    <source>
        <dbReference type="ARBA" id="ARBA00022837"/>
    </source>
</evidence>
<evidence type="ECO:0000256" key="15">
    <source>
        <dbReference type="ARBA" id="ARBA00023136"/>
    </source>
</evidence>
<keyword evidence="16" id="KW-0009">Actin-binding</keyword>
<dbReference type="GO" id="GO:0016197">
    <property type="term" value="P:endosomal transport"/>
    <property type="evidence" value="ECO:0007669"/>
    <property type="project" value="TreeGrafter"/>
</dbReference>
<dbReference type="GO" id="GO:0005886">
    <property type="term" value="C:plasma membrane"/>
    <property type="evidence" value="ECO:0007669"/>
    <property type="project" value="UniProtKB-SubCell"/>
</dbReference>
<accession>I2H4W4</accession>
<evidence type="ECO:0000256" key="2">
    <source>
        <dbReference type="ARBA" id="ARBA00004134"/>
    </source>
</evidence>
<evidence type="ECO:0000313" key="23">
    <source>
        <dbReference type="Proteomes" id="UP000002866"/>
    </source>
</evidence>
<feature type="coiled-coil region" evidence="19">
    <location>
        <begin position="266"/>
        <end position="310"/>
    </location>
</feature>
<dbReference type="GO" id="GO:0007015">
    <property type="term" value="P:actin filament organization"/>
    <property type="evidence" value="ECO:0007669"/>
    <property type="project" value="InterPro"/>
</dbReference>
<dbReference type="GO" id="GO:0030479">
    <property type="term" value="C:actin cortical patch"/>
    <property type="evidence" value="ECO:0007669"/>
    <property type="project" value="UniProtKB-SubCell"/>
</dbReference>
<dbReference type="PANTHER" id="PTHR11216">
    <property type="entry name" value="EH DOMAIN"/>
    <property type="match status" value="1"/>
</dbReference>
<dbReference type="Proteomes" id="UP000002866">
    <property type="component" value="Chromosome 5"/>
</dbReference>
<gene>
    <name evidence="22" type="primary">TBLA0E03620</name>
    <name evidence="22" type="ORF">TBLA_0E03620</name>
</gene>
<dbReference type="GO" id="GO:0003779">
    <property type="term" value="F:actin binding"/>
    <property type="evidence" value="ECO:0007669"/>
    <property type="project" value="UniProtKB-KW"/>
</dbReference>
<evidence type="ECO:0000256" key="8">
    <source>
        <dbReference type="ARBA" id="ARBA00022490"/>
    </source>
</evidence>
<name>I2H4W4_HENB6</name>
<dbReference type="Gene3D" id="1.10.238.10">
    <property type="entry name" value="EF-hand"/>
    <property type="match status" value="2"/>
</dbReference>
<dbReference type="KEGG" id="tbl:TBLA_0E03620"/>
<evidence type="ECO:0000256" key="12">
    <source>
        <dbReference type="ARBA" id="ARBA00022753"/>
    </source>
</evidence>
<keyword evidence="10" id="KW-0479">Metal-binding</keyword>
<dbReference type="CDD" id="cd00052">
    <property type="entry name" value="EH"/>
    <property type="match status" value="1"/>
</dbReference>
<evidence type="ECO:0000256" key="4">
    <source>
        <dbReference type="ARBA" id="ARBA00009909"/>
    </source>
</evidence>
<evidence type="ECO:0000256" key="1">
    <source>
        <dbReference type="ARBA" id="ARBA00004125"/>
    </source>
</evidence>
<dbReference type="GO" id="GO:0006897">
    <property type="term" value="P:endocytosis"/>
    <property type="evidence" value="ECO:0007669"/>
    <property type="project" value="UniProtKB-KW"/>
</dbReference>
<dbReference type="FunFam" id="1.10.238.10:FF:000323">
    <property type="entry name" value="Actin cytoskeleton-regulatory complex protein end3"/>
    <property type="match status" value="1"/>
</dbReference>
<keyword evidence="13" id="KW-0106">Calcium</keyword>
<dbReference type="EMBL" id="HE806320">
    <property type="protein sequence ID" value="CCH61416.1"/>
    <property type="molecule type" value="Genomic_DNA"/>
</dbReference>
<organism evidence="22 23">
    <name type="scientific">Henningerozyma blattae (strain ATCC 34711 / CBS 6284 / DSM 70876 / NBRC 10599 / NRRL Y-10934 / UCD 77-7)</name>
    <name type="common">Yeast</name>
    <name type="synonym">Tetrapisispora blattae</name>
    <dbReference type="NCBI Taxonomy" id="1071380"/>
    <lineage>
        <taxon>Eukaryota</taxon>
        <taxon>Fungi</taxon>
        <taxon>Dikarya</taxon>
        <taxon>Ascomycota</taxon>
        <taxon>Saccharomycotina</taxon>
        <taxon>Saccharomycetes</taxon>
        <taxon>Saccharomycetales</taxon>
        <taxon>Saccharomycetaceae</taxon>
        <taxon>Henningerozyma</taxon>
    </lineage>
</organism>
<evidence type="ECO:0000256" key="14">
    <source>
        <dbReference type="ARBA" id="ARBA00023054"/>
    </source>
</evidence>
<keyword evidence="11" id="KW-0677">Repeat</keyword>
<feature type="domain" description="EF-hand" evidence="21">
    <location>
        <begin position="40"/>
        <end position="75"/>
    </location>
</feature>
<protein>
    <recommendedName>
        <fullName evidence="6">Actin cytoskeleton-regulatory complex protein END3</fullName>
    </recommendedName>
    <alternativeName>
        <fullName evidence="5">Actin cytoskeleton-regulatory complex protein end3</fullName>
    </alternativeName>
    <alternativeName>
        <fullName evidence="18">Endocytosis protein 3</fullName>
    </alternativeName>
</protein>
<evidence type="ECO:0000256" key="17">
    <source>
        <dbReference type="ARBA" id="ARBA00023212"/>
    </source>
</evidence>
<dbReference type="PROSITE" id="PS00018">
    <property type="entry name" value="EF_HAND_1"/>
    <property type="match status" value="1"/>
</dbReference>
<feature type="domain" description="EH" evidence="20">
    <location>
        <begin position="130"/>
        <end position="223"/>
    </location>
</feature>